<dbReference type="AlphaFoldDB" id="A0A1Q8J8A6"/>
<sequence>MFFSEVNKVPSISITIALIAIIGLQSEEFLSFSIKVFSINVNGFSCEVYKRIILQKSILFFCEISYNRSILIIYIESEGQGI</sequence>
<protein>
    <submittedName>
        <fullName evidence="2">Uncharacterized protein</fullName>
    </submittedName>
</protein>
<evidence type="ECO:0000313" key="5">
    <source>
        <dbReference type="Proteomes" id="UP000305511"/>
    </source>
</evidence>
<proteinExistence type="predicted"/>
<dbReference type="Proteomes" id="UP000305511">
    <property type="component" value="Unassembled WGS sequence"/>
</dbReference>
<reference evidence="2 4" key="1">
    <citation type="submission" date="2018-10" db="EMBL/GenBank/DDBJ databases">
        <title>Genotypes and phenotypes of Enterococci isolated from broiler chickens.</title>
        <authorList>
            <person name="Muhammad A.R."/>
            <person name="Diarra M.S."/>
        </authorList>
    </citation>
    <scope>NUCLEOTIDE SEQUENCE [LARGE SCALE GENOMIC DNA]</scope>
    <source>
        <strain evidence="2 4">P7 C A21</strain>
    </source>
</reference>
<dbReference type="Proteomes" id="UP000275941">
    <property type="component" value="Unassembled WGS sequence"/>
</dbReference>
<dbReference type="EMBL" id="SIYF01000191">
    <property type="protein sequence ID" value="TKK86007.1"/>
    <property type="molecule type" value="Genomic_DNA"/>
</dbReference>
<organism evidence="2 4">
    <name type="scientific">Enterococcus faecalis</name>
    <name type="common">Streptococcus faecalis</name>
    <dbReference type="NCBI Taxonomy" id="1351"/>
    <lineage>
        <taxon>Bacteria</taxon>
        <taxon>Bacillati</taxon>
        <taxon>Bacillota</taxon>
        <taxon>Bacilli</taxon>
        <taxon>Lactobacillales</taxon>
        <taxon>Enterococcaceae</taxon>
        <taxon>Enterococcus</taxon>
    </lineage>
</organism>
<gene>
    <name evidence="1" type="ORF">CGZ46_02075</name>
    <name evidence="2" type="ORF">EGW70_01880</name>
    <name evidence="3" type="ORF">EY666_08505</name>
</gene>
<dbReference type="EMBL" id="CP042213">
    <property type="protein sequence ID" value="QFY93881.1"/>
    <property type="molecule type" value="Genomic_DNA"/>
</dbReference>
<evidence type="ECO:0000313" key="4">
    <source>
        <dbReference type="Proteomes" id="UP000275941"/>
    </source>
</evidence>
<dbReference type="EMBL" id="RKOR01000003">
    <property type="protein sequence ID" value="ROY53521.1"/>
    <property type="molecule type" value="Genomic_DNA"/>
</dbReference>
<accession>A0A1Q8J8A6</accession>
<reference evidence="3 5" key="2">
    <citation type="submission" date="2019-02" db="EMBL/GenBank/DDBJ databases">
        <title>Bacteria dissemination in different level of health care in South Africa: the effectiveness of infections prevention and control.</title>
        <authorList>
            <person name="Shobo C."/>
            <person name="Amoako D.G."/>
            <person name="Allam M."/>
            <person name="Ismail A."/>
            <person name="Bester L.A."/>
            <person name="Essack S.Y."/>
        </authorList>
    </citation>
    <scope>NUCLEOTIDE SEQUENCE [LARGE SCALE GENOMIC DNA]</scope>
    <source>
        <strain evidence="3 5">2SIL2</strain>
    </source>
</reference>
<reference evidence="1" key="3">
    <citation type="submission" date="2019-07" db="EMBL/GenBank/DDBJ databases">
        <title>Transferable Resistance Gene optrA in Enterococcus faecalis from Swine in Brazil.</title>
        <authorList>
            <person name="Almeida L.M."/>
            <person name="Lebreton F."/>
            <person name="Gaca A."/>
            <person name="Bispo P.M."/>
            <person name="Saavedra J."/>
            <person name="Filsner P."/>
            <person name="Moreno A.M."/>
            <person name="Mamizuka E.M."/>
            <person name="Gilmore M.S."/>
        </authorList>
    </citation>
    <scope>NUCLEOTIDE SEQUENCE</scope>
    <source>
        <strain evidence="1">L15</strain>
    </source>
</reference>
<name>A0A1Q8J8A6_ENTFL</name>
<evidence type="ECO:0000313" key="2">
    <source>
        <dbReference type="EMBL" id="ROY53521.1"/>
    </source>
</evidence>
<evidence type="ECO:0000313" key="3">
    <source>
        <dbReference type="EMBL" id="TKK86007.1"/>
    </source>
</evidence>
<evidence type="ECO:0000313" key="1">
    <source>
        <dbReference type="EMBL" id="QFY93881.1"/>
    </source>
</evidence>